<dbReference type="RefSeq" id="WP_004211648.1">
    <property type="nucleotide sequence ID" value="NZ_QXDC01000002.1"/>
</dbReference>
<feature type="transmembrane region" description="Helical" evidence="2">
    <location>
        <begin position="132"/>
        <end position="151"/>
    </location>
</feature>
<comment type="caution">
    <text evidence="3">The sequence shown here is derived from an EMBL/GenBank/DDBJ whole genome shotgun (WGS) entry which is preliminary data.</text>
</comment>
<evidence type="ECO:0000313" key="3">
    <source>
        <dbReference type="EMBL" id="RIA45943.1"/>
    </source>
</evidence>
<keyword evidence="2" id="KW-1133">Transmembrane helix</keyword>
<dbReference type="Proteomes" id="UP000266568">
    <property type="component" value="Unassembled WGS sequence"/>
</dbReference>
<feature type="transmembrane region" description="Helical" evidence="2">
    <location>
        <begin position="56"/>
        <end position="78"/>
    </location>
</feature>
<keyword evidence="4" id="KW-1185">Reference proteome</keyword>
<reference evidence="3 4" key="1">
    <citation type="submission" date="2018-08" db="EMBL/GenBank/DDBJ databases">
        <title>Genomic Encyclopedia of Type Strains, Phase IV (KMG-IV): sequencing the most valuable type-strain genomes for metagenomic binning, comparative biology and taxonomic classification.</title>
        <authorList>
            <person name="Goeker M."/>
        </authorList>
    </citation>
    <scope>NUCLEOTIDE SEQUENCE [LARGE SCALE GENOMIC DNA]</scope>
    <source>
        <strain evidence="3 4">DSM 25527</strain>
    </source>
</reference>
<gene>
    <name evidence="3" type="ORF">DFR49_0472</name>
</gene>
<name>A0A397PC12_9SPHN</name>
<evidence type="ECO:0000256" key="2">
    <source>
        <dbReference type="SAM" id="Phobius"/>
    </source>
</evidence>
<accession>A0A397PC12</accession>
<evidence type="ECO:0000313" key="4">
    <source>
        <dbReference type="Proteomes" id="UP000266568"/>
    </source>
</evidence>
<keyword evidence="2" id="KW-0812">Transmembrane</keyword>
<protein>
    <submittedName>
        <fullName evidence="3">Uncharacterized protein</fullName>
    </submittedName>
</protein>
<organism evidence="3 4">
    <name type="scientific">Hephaestia caeni</name>
    <dbReference type="NCBI Taxonomy" id="645617"/>
    <lineage>
        <taxon>Bacteria</taxon>
        <taxon>Pseudomonadati</taxon>
        <taxon>Pseudomonadota</taxon>
        <taxon>Alphaproteobacteria</taxon>
        <taxon>Sphingomonadales</taxon>
        <taxon>Sphingomonadaceae</taxon>
        <taxon>Hephaestia</taxon>
    </lineage>
</organism>
<feature type="region of interest" description="Disordered" evidence="1">
    <location>
        <begin position="168"/>
        <end position="191"/>
    </location>
</feature>
<sequence length="191" mass="20923">MTSTTDQAPAAPNFLITEYEAMQARLKFLREDLIRSETIAPLACAAIYSWSLTNEALTHAGLTVILILPVLISVVVFLRQVSRYNSVKQLERYIKEELEPRLHPATGPVGYENYIRSGGRPLGFPYLYVSRYILWISMLVGSLFLSVAVAADLLPLAAKPKVAAAAPCPVSPTPKHSASTVPTQTTIKKVP</sequence>
<dbReference type="AlphaFoldDB" id="A0A397PC12"/>
<keyword evidence="2" id="KW-0472">Membrane</keyword>
<feature type="compositionally biased region" description="Polar residues" evidence="1">
    <location>
        <begin position="174"/>
        <end position="191"/>
    </location>
</feature>
<dbReference type="EMBL" id="QXDC01000002">
    <property type="protein sequence ID" value="RIA45943.1"/>
    <property type="molecule type" value="Genomic_DNA"/>
</dbReference>
<evidence type="ECO:0000256" key="1">
    <source>
        <dbReference type="SAM" id="MobiDB-lite"/>
    </source>
</evidence>
<proteinExistence type="predicted"/>